<reference evidence="1 2" key="1">
    <citation type="journal article" date="2024" name="G3 (Bethesda)">
        <title>Genome assembly of Hibiscus sabdariffa L. provides insights into metabolisms of medicinal natural products.</title>
        <authorList>
            <person name="Kim T."/>
        </authorList>
    </citation>
    <scope>NUCLEOTIDE SEQUENCE [LARGE SCALE GENOMIC DNA]</scope>
    <source>
        <strain evidence="1">TK-2024</strain>
        <tissue evidence="1">Old leaves</tissue>
    </source>
</reference>
<evidence type="ECO:0000313" key="2">
    <source>
        <dbReference type="Proteomes" id="UP001472677"/>
    </source>
</evidence>
<protein>
    <submittedName>
        <fullName evidence="1">Uncharacterized protein</fullName>
    </submittedName>
</protein>
<gene>
    <name evidence="1" type="ORF">V6N12_003462</name>
</gene>
<keyword evidence="2" id="KW-1185">Reference proteome</keyword>
<name>A0ABR2AGB6_9ROSI</name>
<dbReference type="EMBL" id="JBBPBM010000737">
    <property type="protein sequence ID" value="KAK8492165.1"/>
    <property type="molecule type" value="Genomic_DNA"/>
</dbReference>
<sequence>MMLEGSIALGDDFVGGGQTDEAIDKEIIFLDLLNLPKLKEITQIELANGETPTSKGSVVSVRVLLLYVTVSES</sequence>
<comment type="caution">
    <text evidence="1">The sequence shown here is derived from an EMBL/GenBank/DDBJ whole genome shotgun (WGS) entry which is preliminary data.</text>
</comment>
<dbReference type="Proteomes" id="UP001472677">
    <property type="component" value="Unassembled WGS sequence"/>
</dbReference>
<evidence type="ECO:0000313" key="1">
    <source>
        <dbReference type="EMBL" id="KAK8492165.1"/>
    </source>
</evidence>
<proteinExistence type="predicted"/>
<organism evidence="1 2">
    <name type="scientific">Hibiscus sabdariffa</name>
    <name type="common">roselle</name>
    <dbReference type="NCBI Taxonomy" id="183260"/>
    <lineage>
        <taxon>Eukaryota</taxon>
        <taxon>Viridiplantae</taxon>
        <taxon>Streptophyta</taxon>
        <taxon>Embryophyta</taxon>
        <taxon>Tracheophyta</taxon>
        <taxon>Spermatophyta</taxon>
        <taxon>Magnoliopsida</taxon>
        <taxon>eudicotyledons</taxon>
        <taxon>Gunneridae</taxon>
        <taxon>Pentapetalae</taxon>
        <taxon>rosids</taxon>
        <taxon>malvids</taxon>
        <taxon>Malvales</taxon>
        <taxon>Malvaceae</taxon>
        <taxon>Malvoideae</taxon>
        <taxon>Hibiscus</taxon>
    </lineage>
</organism>
<accession>A0ABR2AGB6</accession>